<feature type="region of interest" description="Disordered" evidence="2">
    <location>
        <begin position="17"/>
        <end position="38"/>
    </location>
</feature>
<accession>A0A7S2MDG1</accession>
<sequence>MVSSAVRQRISCKVYRFSDSNGSPDSRESQTTTQPHRKHTSYHIRAWFDDEKEKKYEIVRRYSEFRKLHELLRAKCPEAAGFRFPRKSKFHTHSTFTKERRLDGFNEYLQMLCNLNPQPSEVYDFLFHDQKAANLEPEKNSADALEKYPSQGYLRGVPEPESDNDNIDRLAEDVDENTMMDDELDEYESELEQQERELSSWIIFTGAIAVLLSWFLRARSETDVMPTYGALAIFLSWGSVVRALHTTIHSNS</sequence>
<dbReference type="InterPro" id="IPR001683">
    <property type="entry name" value="PX_dom"/>
</dbReference>
<feature type="compositionally biased region" description="Polar residues" evidence="2">
    <location>
        <begin position="18"/>
        <end position="34"/>
    </location>
</feature>
<feature type="coiled-coil region" evidence="1">
    <location>
        <begin position="170"/>
        <end position="204"/>
    </location>
</feature>
<evidence type="ECO:0000313" key="4">
    <source>
        <dbReference type="EMBL" id="CAD9477100.1"/>
    </source>
</evidence>
<gene>
    <name evidence="4" type="ORF">DSPE1174_LOCUS28912</name>
</gene>
<evidence type="ECO:0000259" key="3">
    <source>
        <dbReference type="PROSITE" id="PS50195"/>
    </source>
</evidence>
<dbReference type="InterPro" id="IPR036871">
    <property type="entry name" value="PX_dom_sf"/>
</dbReference>
<dbReference type="CDD" id="cd06093">
    <property type="entry name" value="PX_domain"/>
    <property type="match status" value="1"/>
</dbReference>
<organism evidence="4">
    <name type="scientific">Octactis speculum</name>
    <dbReference type="NCBI Taxonomy" id="3111310"/>
    <lineage>
        <taxon>Eukaryota</taxon>
        <taxon>Sar</taxon>
        <taxon>Stramenopiles</taxon>
        <taxon>Ochrophyta</taxon>
        <taxon>Dictyochophyceae</taxon>
        <taxon>Dictyochales</taxon>
        <taxon>Dictyochaceae</taxon>
        <taxon>Octactis</taxon>
    </lineage>
</organism>
<evidence type="ECO:0000256" key="2">
    <source>
        <dbReference type="SAM" id="MobiDB-lite"/>
    </source>
</evidence>
<dbReference type="Gene3D" id="3.30.1520.10">
    <property type="entry name" value="Phox-like domain"/>
    <property type="match status" value="1"/>
</dbReference>
<proteinExistence type="predicted"/>
<dbReference type="Pfam" id="PF00787">
    <property type="entry name" value="PX"/>
    <property type="match status" value="1"/>
</dbReference>
<dbReference type="GO" id="GO:0035091">
    <property type="term" value="F:phosphatidylinositol binding"/>
    <property type="evidence" value="ECO:0007669"/>
    <property type="project" value="InterPro"/>
</dbReference>
<keyword evidence="1" id="KW-0175">Coiled coil</keyword>
<protein>
    <recommendedName>
        <fullName evidence="3">PX domain-containing protein</fullName>
    </recommendedName>
</protein>
<dbReference type="SUPFAM" id="SSF64268">
    <property type="entry name" value="PX domain"/>
    <property type="match status" value="1"/>
</dbReference>
<reference evidence="4" key="1">
    <citation type="submission" date="2021-01" db="EMBL/GenBank/DDBJ databases">
        <authorList>
            <person name="Corre E."/>
            <person name="Pelletier E."/>
            <person name="Niang G."/>
            <person name="Scheremetjew M."/>
            <person name="Finn R."/>
            <person name="Kale V."/>
            <person name="Holt S."/>
            <person name="Cochrane G."/>
            <person name="Meng A."/>
            <person name="Brown T."/>
            <person name="Cohen L."/>
        </authorList>
    </citation>
    <scope>NUCLEOTIDE SEQUENCE</scope>
    <source>
        <strain evidence="4">CCMP1381</strain>
    </source>
</reference>
<dbReference type="AlphaFoldDB" id="A0A7S2MDG1"/>
<name>A0A7S2MDG1_9STRA</name>
<evidence type="ECO:0000256" key="1">
    <source>
        <dbReference type="SAM" id="Coils"/>
    </source>
</evidence>
<dbReference type="EMBL" id="HBGS01055668">
    <property type="protein sequence ID" value="CAD9477100.1"/>
    <property type="molecule type" value="Transcribed_RNA"/>
</dbReference>
<feature type="domain" description="PX" evidence="3">
    <location>
        <begin position="20"/>
        <end position="142"/>
    </location>
</feature>
<dbReference type="PROSITE" id="PS50195">
    <property type="entry name" value="PX"/>
    <property type="match status" value="1"/>
</dbReference>